<accession>O28296</accession>
<dbReference type="EnsemblBacteria" id="AAB89271">
    <property type="protein sequence ID" value="AAB89271"/>
    <property type="gene ID" value="AF_1983"/>
</dbReference>
<name>O28296_ARCFU</name>
<feature type="transmembrane region" description="Helical" evidence="1">
    <location>
        <begin position="299"/>
        <end position="318"/>
    </location>
</feature>
<dbReference type="GO" id="GO:0030001">
    <property type="term" value="P:metal ion transport"/>
    <property type="evidence" value="ECO:0007669"/>
    <property type="project" value="InterPro"/>
</dbReference>
<proteinExistence type="predicted"/>
<dbReference type="AlphaFoldDB" id="O28296"/>
<dbReference type="Gene3D" id="3.40.50.1980">
    <property type="entry name" value="Nitrogenase molybdenum iron protein domain"/>
    <property type="match status" value="2"/>
</dbReference>
<keyword evidence="1" id="KW-0472">Membrane</keyword>
<dbReference type="KEGG" id="afu:AF_1983"/>
<dbReference type="InterPro" id="IPR006127">
    <property type="entry name" value="ZnuA-like"/>
</dbReference>
<dbReference type="PIR" id="F69497">
    <property type="entry name" value="F69497"/>
</dbReference>
<dbReference type="eggNOG" id="arCOG01005">
    <property type="taxonomic scope" value="Archaea"/>
</dbReference>
<dbReference type="Pfam" id="PF01297">
    <property type="entry name" value="ZnuA"/>
    <property type="match status" value="1"/>
</dbReference>
<dbReference type="HOGENOM" id="CLU_893119_0_0_2"/>
<dbReference type="CDD" id="cd01145">
    <property type="entry name" value="TroA_c"/>
    <property type="match status" value="1"/>
</dbReference>
<dbReference type="SUPFAM" id="SSF53807">
    <property type="entry name" value="Helical backbone' metal receptor"/>
    <property type="match status" value="1"/>
</dbReference>
<dbReference type="PaxDb" id="224325-AF_1983"/>
<keyword evidence="1" id="KW-1133">Transmembrane helix</keyword>
<evidence type="ECO:0000256" key="1">
    <source>
        <dbReference type="SAM" id="Phobius"/>
    </source>
</evidence>
<dbReference type="STRING" id="224325.AF_1983"/>
<gene>
    <name evidence="2" type="ordered locus">AF_1983</name>
</gene>
<dbReference type="GO" id="GO:0046872">
    <property type="term" value="F:metal ion binding"/>
    <property type="evidence" value="ECO:0007669"/>
    <property type="project" value="InterPro"/>
</dbReference>
<dbReference type="EMBL" id="AE000782">
    <property type="protein sequence ID" value="AAB89271.1"/>
    <property type="molecule type" value="Genomic_DNA"/>
</dbReference>
<evidence type="ECO:0000313" key="2">
    <source>
        <dbReference type="EMBL" id="AAB89271.1"/>
    </source>
</evidence>
<organism evidence="2 3">
    <name type="scientific">Archaeoglobus fulgidus (strain ATCC 49558 / DSM 4304 / JCM 9628 / NBRC 100126 / VC-16)</name>
    <dbReference type="NCBI Taxonomy" id="224325"/>
    <lineage>
        <taxon>Archaea</taxon>
        <taxon>Methanobacteriati</taxon>
        <taxon>Methanobacteriota</taxon>
        <taxon>Archaeoglobi</taxon>
        <taxon>Archaeoglobales</taxon>
        <taxon>Archaeoglobaceae</taxon>
        <taxon>Archaeoglobus</taxon>
    </lineage>
</organism>
<keyword evidence="1" id="KW-0812">Transmembrane</keyword>
<dbReference type="PANTHER" id="PTHR42953">
    <property type="entry name" value="HIGH-AFFINITY ZINC UPTAKE SYSTEM PROTEIN ZNUA-RELATED"/>
    <property type="match status" value="1"/>
</dbReference>
<evidence type="ECO:0000313" key="3">
    <source>
        <dbReference type="Proteomes" id="UP000002199"/>
    </source>
</evidence>
<dbReference type="PhylomeDB" id="O28296"/>
<sequence length="322" mass="35198">MWEENSGGEKVRPVIIAALSLFLLLSTAEASTIVVTVPDFKPIVEAVAGDGFEVYSLLPPGSDPHAFSLTVEDIEKMRKADLIVLANSKLLDFEAKIASEFSNTLDFRDYNAKLYDFPGFESNPHGYWMLPENAVGIAKAVKDKLSEMYPGKKAQFEENFKVFVERVEEAEKEAKRISEGESGRKYVAMVPGVCYIAKTYNLSVAAVLISEGAGSASAGELAEIRKKLESGDYRGIIVPEFMKGGKGEEMAKELVKGTNAKIAWVRFSSGDSAYDTMLISNAARIAYAGGYAECSRDSVWIYVLSVLCVVEALIIAVIKVRL</sequence>
<reference evidence="2 3" key="1">
    <citation type="journal article" date="1997" name="Nature">
        <title>The complete genome sequence of the hyperthermophilic, sulphate-reducing archaeon Archaeoglobus fulgidus.</title>
        <authorList>
            <person name="Klenk H.P."/>
            <person name="Clayton R.A."/>
            <person name="Tomb J."/>
            <person name="White O."/>
            <person name="Nelson K.E."/>
            <person name="Ketchum K.A."/>
            <person name="Dodson R.J."/>
            <person name="Gwinn M."/>
            <person name="Hickey E.K."/>
            <person name="Peterson J.D."/>
            <person name="Richardson D.L."/>
            <person name="Kerlavage A.R."/>
            <person name="Graham D.E."/>
            <person name="Kyrpides N.C."/>
            <person name="Fleischmann R.D."/>
            <person name="Quackenbush J."/>
            <person name="Lee N.H."/>
            <person name="Sutton G.G."/>
            <person name="Gill S."/>
            <person name="Kirkness E.F."/>
            <person name="Dougherty B.A."/>
            <person name="McKenney K."/>
            <person name="Adams M.D."/>
            <person name="Loftus B."/>
            <person name="Peterson S."/>
            <person name="Reich C.I."/>
            <person name="McNeil L.K."/>
            <person name="Badger J.H."/>
            <person name="Glodek A."/>
            <person name="Zhou L."/>
            <person name="Overbeek R."/>
            <person name="Gocayne J.D."/>
            <person name="Weidman J.F."/>
            <person name="McDonald L."/>
            <person name="Utterback T."/>
            <person name="Cotton M.D."/>
            <person name="Spriggs T."/>
            <person name="Artiach P."/>
            <person name="Kaine B.P."/>
            <person name="Sykes S.M."/>
            <person name="Sadow P.W."/>
            <person name="D'Andrea K.P."/>
            <person name="Bowman C."/>
            <person name="Fujii C."/>
            <person name="Garland S.A."/>
            <person name="Mason T.M."/>
            <person name="Olsen G.J."/>
            <person name="Fraser C.M."/>
            <person name="Smith H.O."/>
            <person name="Woese C.R."/>
            <person name="Venter J.C."/>
        </authorList>
    </citation>
    <scope>NUCLEOTIDE SEQUENCE [LARGE SCALE GENOMIC DNA]</scope>
    <source>
        <strain evidence="3">ATCC 49558 / DSM 4304 / JCM 9628 / NBRC 100126 / VC-16</strain>
    </source>
</reference>
<protein>
    <submittedName>
        <fullName evidence="2">ABC transporter, periplasmic binding protein</fullName>
    </submittedName>
</protein>
<dbReference type="InterPro" id="IPR050492">
    <property type="entry name" value="Bact_metal-bind_prot9"/>
</dbReference>
<keyword evidence="3" id="KW-1185">Reference proteome</keyword>
<dbReference type="Proteomes" id="UP000002199">
    <property type="component" value="Chromosome"/>
</dbReference>